<evidence type="ECO:0000313" key="3">
    <source>
        <dbReference type="Proteomes" id="UP000642553"/>
    </source>
</evidence>
<dbReference type="AlphaFoldDB" id="A0AAE6TBY5"/>
<feature type="region of interest" description="Disordered" evidence="1">
    <location>
        <begin position="1"/>
        <end position="21"/>
    </location>
</feature>
<organism evidence="2 3">
    <name type="scientific">Akkermansia massiliensis</name>
    <dbReference type="NCBI Taxonomy" id="2927224"/>
    <lineage>
        <taxon>Bacteria</taxon>
        <taxon>Pseudomonadati</taxon>
        <taxon>Verrucomicrobiota</taxon>
        <taxon>Verrucomicrobiia</taxon>
        <taxon>Verrucomicrobiales</taxon>
        <taxon>Akkermansiaceae</taxon>
        <taxon>Akkermansia</taxon>
    </lineage>
</organism>
<proteinExistence type="predicted"/>
<evidence type="ECO:0000256" key="1">
    <source>
        <dbReference type="SAM" id="MobiDB-lite"/>
    </source>
</evidence>
<dbReference type="Proteomes" id="UP000642553">
    <property type="component" value="Chromosome"/>
</dbReference>
<dbReference type="EMBL" id="CP029701">
    <property type="protein sequence ID" value="QHV63857.1"/>
    <property type="molecule type" value="Genomic_DNA"/>
</dbReference>
<evidence type="ECO:0000313" key="2">
    <source>
        <dbReference type="EMBL" id="QHV63857.1"/>
    </source>
</evidence>
<gene>
    <name evidence="2" type="ORF">DMI76_10995</name>
</gene>
<protein>
    <submittedName>
        <fullName evidence="2">Uncharacterized protein</fullName>
    </submittedName>
</protein>
<accession>A0AAE6TBY5</accession>
<name>A0AAE6TBY5_9BACT</name>
<reference evidence="2" key="1">
    <citation type="submission" date="2018-05" db="EMBL/GenBank/DDBJ databases">
        <title>Complete genome sequnece of Akkermansia muciniphila EB-AMDK-40.</title>
        <authorList>
            <person name="Nam Y.-D."/>
            <person name="Chung W.-H."/>
            <person name="Park Y.S."/>
            <person name="Kang J."/>
        </authorList>
    </citation>
    <scope>NUCLEOTIDE SEQUENCE</scope>
    <source>
        <strain evidence="2">EB-AMDK-40</strain>
    </source>
</reference>
<sequence length="82" mass="9544">MGEERRPYEGEQKEAAPNRIENRHGHQMLYHVINQQNSFTGNNQQEFLHNRKYTLQYPSIRPLNAFLLPGVSHEKAPSGRGE</sequence>